<keyword evidence="2" id="KW-0238">DNA-binding</keyword>
<sequence>MWKENLYQPFEILVTERTVFLSGVHQHSFFELGYVLSGTGCLTAFGEDVSYRPGTLFLIHPETTHRYNVETVSRFVFLRFTRQAIADYLGSAAEPFLTMPGDSRPVSVSGEDARRIRALFLLIWREKENPGMYSGELLLQWSVSALLMTARNLAASVLPAAGTPPSERIAWLLPYIQRHIGQPERLTTEALCETFHFSRHYLGRYFRRHFQENLARYIARCRMRAVENELANTASSIKEIAWKYGFSDASHLTKAFRRHAGKTPLQFRKEYLSRLQDRQADGQGHDSQYGGKENRA</sequence>
<dbReference type="AlphaFoldDB" id="A0A9E9NRD6"/>
<dbReference type="GO" id="GO:0043565">
    <property type="term" value="F:sequence-specific DNA binding"/>
    <property type="evidence" value="ECO:0007669"/>
    <property type="project" value="InterPro"/>
</dbReference>
<keyword evidence="1" id="KW-0805">Transcription regulation</keyword>
<evidence type="ECO:0000256" key="2">
    <source>
        <dbReference type="ARBA" id="ARBA00023125"/>
    </source>
</evidence>
<dbReference type="InterPro" id="IPR009057">
    <property type="entry name" value="Homeodomain-like_sf"/>
</dbReference>
<dbReference type="PROSITE" id="PS01124">
    <property type="entry name" value="HTH_ARAC_FAMILY_2"/>
    <property type="match status" value="1"/>
</dbReference>
<dbReference type="Proteomes" id="UP001164819">
    <property type="component" value="Chromosome"/>
</dbReference>
<dbReference type="PANTHER" id="PTHR46796">
    <property type="entry name" value="HTH-TYPE TRANSCRIPTIONAL ACTIVATOR RHAS-RELATED"/>
    <property type="match status" value="1"/>
</dbReference>
<dbReference type="Pfam" id="PF02311">
    <property type="entry name" value="AraC_binding"/>
    <property type="match status" value="1"/>
</dbReference>
<dbReference type="RefSeq" id="WP_269282470.1">
    <property type="nucleotide sequence ID" value="NZ_CP098251.1"/>
</dbReference>
<keyword evidence="4" id="KW-0804">Transcription</keyword>
<dbReference type="SUPFAM" id="SSF46689">
    <property type="entry name" value="Homeodomain-like"/>
    <property type="match status" value="1"/>
</dbReference>
<dbReference type="Gene3D" id="1.10.10.60">
    <property type="entry name" value="Homeodomain-like"/>
    <property type="match status" value="2"/>
</dbReference>
<dbReference type="Gene3D" id="2.60.120.10">
    <property type="entry name" value="Jelly Rolls"/>
    <property type="match status" value="1"/>
</dbReference>
<evidence type="ECO:0000256" key="3">
    <source>
        <dbReference type="ARBA" id="ARBA00023159"/>
    </source>
</evidence>
<proteinExistence type="predicted"/>
<dbReference type="GO" id="GO:0003700">
    <property type="term" value="F:DNA-binding transcription factor activity"/>
    <property type="evidence" value="ECO:0007669"/>
    <property type="project" value="InterPro"/>
</dbReference>
<evidence type="ECO:0000313" key="5">
    <source>
        <dbReference type="EMBL" id="WAV90546.1"/>
    </source>
</evidence>
<protein>
    <submittedName>
        <fullName evidence="5">AraC family transcriptional regulator</fullName>
    </submittedName>
</protein>
<gene>
    <name evidence="5" type="ORF">NB646_06645</name>
</gene>
<reference evidence="5" key="1">
    <citation type="journal article" date="2022" name="Front. Microbiol.">
        <title>New perspectives on an old grouping: The genomic and phenotypic variability of Oxalobacter formigenes and the implications for calcium oxalate stone prevention.</title>
        <authorList>
            <person name="Chmiel J.A."/>
            <person name="Carr C."/>
            <person name="Stuivenberg G.A."/>
            <person name="Venema R."/>
            <person name="Chanyi R.M."/>
            <person name="Al K.F."/>
            <person name="Giguere D."/>
            <person name="Say H."/>
            <person name="Akouris P.P."/>
            <person name="Dominguez Romero S.A."/>
            <person name="Kwong A."/>
            <person name="Tai V."/>
            <person name="Koval S.F."/>
            <person name="Razvi H."/>
            <person name="Bjazevic J."/>
            <person name="Burton J.P."/>
        </authorList>
    </citation>
    <scope>NUCLEOTIDE SEQUENCE</scope>
    <source>
        <strain evidence="5">OxK</strain>
    </source>
</reference>
<name>A0A9E9NRD6_9BURK</name>
<dbReference type="CDD" id="cd02208">
    <property type="entry name" value="cupin_RmlC-like"/>
    <property type="match status" value="1"/>
</dbReference>
<dbReference type="InterPro" id="IPR018060">
    <property type="entry name" value="HTH_AraC"/>
</dbReference>
<dbReference type="EMBL" id="CP098251">
    <property type="protein sequence ID" value="WAV90546.1"/>
    <property type="molecule type" value="Genomic_DNA"/>
</dbReference>
<dbReference type="SUPFAM" id="SSF51215">
    <property type="entry name" value="Regulatory protein AraC"/>
    <property type="match status" value="1"/>
</dbReference>
<accession>A0A9E9NRD6</accession>
<dbReference type="SMART" id="SM00342">
    <property type="entry name" value="HTH_ARAC"/>
    <property type="match status" value="1"/>
</dbReference>
<evidence type="ECO:0000256" key="1">
    <source>
        <dbReference type="ARBA" id="ARBA00023015"/>
    </source>
</evidence>
<dbReference type="InterPro" id="IPR050204">
    <property type="entry name" value="AraC_XylS_family_regulators"/>
</dbReference>
<dbReference type="InterPro" id="IPR014710">
    <property type="entry name" value="RmlC-like_jellyroll"/>
</dbReference>
<dbReference type="PROSITE" id="PS00041">
    <property type="entry name" value="HTH_ARAC_FAMILY_1"/>
    <property type="match status" value="1"/>
</dbReference>
<keyword evidence="3" id="KW-0010">Activator</keyword>
<dbReference type="InterPro" id="IPR037923">
    <property type="entry name" value="HTH-like"/>
</dbReference>
<evidence type="ECO:0000256" key="4">
    <source>
        <dbReference type="ARBA" id="ARBA00023163"/>
    </source>
</evidence>
<dbReference type="Pfam" id="PF12833">
    <property type="entry name" value="HTH_18"/>
    <property type="match status" value="1"/>
</dbReference>
<dbReference type="InterPro" id="IPR003313">
    <property type="entry name" value="AraC-bd"/>
</dbReference>
<organism evidence="5">
    <name type="scientific">Oxalobacter aliiformigenes</name>
    <dbReference type="NCBI Taxonomy" id="2946593"/>
    <lineage>
        <taxon>Bacteria</taxon>
        <taxon>Pseudomonadati</taxon>
        <taxon>Pseudomonadota</taxon>
        <taxon>Betaproteobacteria</taxon>
        <taxon>Burkholderiales</taxon>
        <taxon>Oxalobacteraceae</taxon>
        <taxon>Oxalobacter</taxon>
    </lineage>
</organism>
<dbReference type="InterPro" id="IPR018062">
    <property type="entry name" value="HTH_AraC-typ_CS"/>
</dbReference>